<evidence type="ECO:0000256" key="11">
    <source>
        <dbReference type="ARBA" id="ARBA00022915"/>
    </source>
</evidence>
<feature type="domain" description="Peptidase M20 dimerisation" evidence="16">
    <location>
        <begin position="174"/>
        <end position="283"/>
    </location>
</feature>
<evidence type="ECO:0000256" key="7">
    <source>
        <dbReference type="ARBA" id="ARBA00022605"/>
    </source>
</evidence>
<dbReference type="PROSITE" id="PS00759">
    <property type="entry name" value="ARGE_DAPE_CPG2_2"/>
    <property type="match status" value="1"/>
</dbReference>
<evidence type="ECO:0000256" key="4">
    <source>
        <dbReference type="ARBA" id="ARBA00006247"/>
    </source>
</evidence>
<proteinExistence type="inferred from homology"/>
<evidence type="ECO:0000256" key="5">
    <source>
        <dbReference type="ARBA" id="ARBA00011921"/>
    </source>
</evidence>
<keyword evidence="11" id="KW-0220">Diaminopimelate biosynthesis</keyword>
<evidence type="ECO:0000313" key="18">
    <source>
        <dbReference type="Proteomes" id="UP001596505"/>
    </source>
</evidence>
<dbReference type="InterPro" id="IPR001261">
    <property type="entry name" value="ArgE/DapE_CS"/>
</dbReference>
<comment type="pathway">
    <text evidence="3">Amino-acid biosynthesis; L-lysine biosynthesis via DAP pathway; LL-2,6-diaminopimelate from (S)-tetrahydrodipicolinate (succinylase route): step 3/3.</text>
</comment>
<dbReference type="Gene3D" id="3.30.70.360">
    <property type="match status" value="1"/>
</dbReference>
<dbReference type="Pfam" id="PF07687">
    <property type="entry name" value="M20_dimer"/>
    <property type="match status" value="1"/>
</dbReference>
<evidence type="ECO:0000256" key="13">
    <source>
        <dbReference type="ARBA" id="ARBA00023285"/>
    </source>
</evidence>
<accession>A0ABW2PYB5</accession>
<evidence type="ECO:0000256" key="3">
    <source>
        <dbReference type="ARBA" id="ARBA00005130"/>
    </source>
</evidence>
<gene>
    <name evidence="17" type="ORF">ACFQRG_04430</name>
</gene>
<evidence type="ECO:0000256" key="10">
    <source>
        <dbReference type="ARBA" id="ARBA00022833"/>
    </source>
</evidence>
<evidence type="ECO:0000256" key="12">
    <source>
        <dbReference type="ARBA" id="ARBA00023154"/>
    </source>
</evidence>
<organism evidence="17 18">
    <name type="scientific">Scopulibacillus cellulosilyticus</name>
    <dbReference type="NCBI Taxonomy" id="2665665"/>
    <lineage>
        <taxon>Bacteria</taxon>
        <taxon>Bacillati</taxon>
        <taxon>Bacillota</taxon>
        <taxon>Bacilli</taxon>
        <taxon>Bacillales</taxon>
        <taxon>Sporolactobacillaceae</taxon>
        <taxon>Scopulibacillus</taxon>
    </lineage>
</organism>
<comment type="catalytic activity">
    <reaction evidence="14">
        <text>N-succinyl-(2S,6S)-2,6-diaminopimelate + H2O = (2S,6S)-2,6-diaminopimelate + succinate</text>
        <dbReference type="Rhea" id="RHEA:22608"/>
        <dbReference type="ChEBI" id="CHEBI:15377"/>
        <dbReference type="ChEBI" id="CHEBI:30031"/>
        <dbReference type="ChEBI" id="CHEBI:57609"/>
        <dbReference type="ChEBI" id="CHEBI:58087"/>
        <dbReference type="EC" id="3.5.1.18"/>
    </reaction>
</comment>
<evidence type="ECO:0000313" key="17">
    <source>
        <dbReference type="EMBL" id="MFC7392221.1"/>
    </source>
</evidence>
<name>A0ABW2PYB5_9BACL</name>
<dbReference type="InterPro" id="IPR050072">
    <property type="entry name" value="Peptidase_M20A"/>
</dbReference>
<dbReference type="Pfam" id="PF01546">
    <property type="entry name" value="Peptidase_M20"/>
    <property type="match status" value="1"/>
</dbReference>
<dbReference type="NCBIfam" id="TIGR01910">
    <property type="entry name" value="DapE-ArgE"/>
    <property type="match status" value="1"/>
</dbReference>
<comment type="similarity">
    <text evidence="4">Belongs to the peptidase M20A family.</text>
</comment>
<keyword evidence="15" id="KW-0175">Coiled coil</keyword>
<feature type="coiled-coil region" evidence="15">
    <location>
        <begin position="262"/>
        <end position="289"/>
    </location>
</feature>
<dbReference type="PROSITE" id="PS00758">
    <property type="entry name" value="ARGE_DAPE_CPG2_1"/>
    <property type="match status" value="1"/>
</dbReference>
<dbReference type="PANTHER" id="PTHR43808">
    <property type="entry name" value="ACETYLORNITHINE DEACETYLASE"/>
    <property type="match status" value="1"/>
</dbReference>
<evidence type="ECO:0000256" key="8">
    <source>
        <dbReference type="ARBA" id="ARBA00022723"/>
    </source>
</evidence>
<dbReference type="InterPro" id="IPR010182">
    <property type="entry name" value="ArgE/DapE"/>
</dbReference>
<evidence type="ECO:0000256" key="14">
    <source>
        <dbReference type="ARBA" id="ARBA00051301"/>
    </source>
</evidence>
<sequence>MDRKFAVETLKDILKVKSVNPPGNEEVVAKKLKKLLESYGIETKLVPYSEGRVNLIAYLKGTSGSGRVLGFSGHMDVVPPGDVTWKHDPFTAEEDNGKIYARGACDMKSGLMSCVMAMIALKEEGIQLQGDLKLLASVGEEAGAVGAKQLVEEGYANDLDALIIAEPSDGDIIVAHKGALWVKITCYGKTAHGSRPEKGINAVLHINEIINKILSDDFQLEFAADPLLGEPTYSINVIEGGSHTNVVPGQCSINIDFRTLPSQNHQDIIDKLNKVIERTKEKYPHLNAEISILNDLAPLSTPRDHSFVRFLQEVCQEAFGTAKEPQGMTGYTDGAQFMKAAGDFPIVIWSTIDGETAHQPDEYVEIESYLKGIEVFQSIAKKYLGQTIKNKTSLK</sequence>
<dbReference type="SUPFAM" id="SSF53187">
    <property type="entry name" value="Zn-dependent exopeptidases"/>
    <property type="match status" value="1"/>
</dbReference>
<keyword evidence="12" id="KW-0457">Lysine biosynthesis</keyword>
<dbReference type="Gene3D" id="3.40.630.10">
    <property type="entry name" value="Zn peptidases"/>
    <property type="match status" value="2"/>
</dbReference>
<dbReference type="RefSeq" id="WP_380964089.1">
    <property type="nucleotide sequence ID" value="NZ_JBHTCO010000004.1"/>
</dbReference>
<evidence type="ECO:0000259" key="16">
    <source>
        <dbReference type="Pfam" id="PF07687"/>
    </source>
</evidence>
<keyword evidence="13" id="KW-0170">Cobalt</keyword>
<dbReference type="InterPro" id="IPR002933">
    <property type="entry name" value="Peptidase_M20"/>
</dbReference>
<dbReference type="SUPFAM" id="SSF55031">
    <property type="entry name" value="Bacterial exopeptidase dimerisation domain"/>
    <property type="match status" value="1"/>
</dbReference>
<keyword evidence="9" id="KW-0378">Hydrolase</keyword>
<evidence type="ECO:0000256" key="1">
    <source>
        <dbReference type="ARBA" id="ARBA00001941"/>
    </source>
</evidence>
<protein>
    <recommendedName>
        <fullName evidence="6">Probable succinyl-diaminopimelate desuccinylase</fullName>
        <ecNumber evidence="5">3.5.1.18</ecNumber>
    </recommendedName>
</protein>
<keyword evidence="18" id="KW-1185">Reference proteome</keyword>
<dbReference type="CDD" id="cd08659">
    <property type="entry name" value="M20_ArgE_DapE-like"/>
    <property type="match status" value="1"/>
</dbReference>
<comment type="cofactor">
    <cofactor evidence="1">
        <name>Co(2+)</name>
        <dbReference type="ChEBI" id="CHEBI:48828"/>
    </cofactor>
</comment>
<keyword evidence="8" id="KW-0479">Metal-binding</keyword>
<dbReference type="EMBL" id="JBHTCO010000004">
    <property type="protein sequence ID" value="MFC7392221.1"/>
    <property type="molecule type" value="Genomic_DNA"/>
</dbReference>
<dbReference type="InterPro" id="IPR036264">
    <property type="entry name" value="Bact_exopeptidase_dim_dom"/>
</dbReference>
<dbReference type="PANTHER" id="PTHR43808:SF8">
    <property type="entry name" value="PEPTIDASE M20 DIMERISATION DOMAIN-CONTAINING PROTEIN"/>
    <property type="match status" value="1"/>
</dbReference>
<dbReference type="Proteomes" id="UP001596505">
    <property type="component" value="Unassembled WGS sequence"/>
</dbReference>
<evidence type="ECO:0000256" key="15">
    <source>
        <dbReference type="SAM" id="Coils"/>
    </source>
</evidence>
<evidence type="ECO:0000256" key="2">
    <source>
        <dbReference type="ARBA" id="ARBA00001947"/>
    </source>
</evidence>
<dbReference type="NCBIfam" id="NF006365">
    <property type="entry name" value="PRK08588.1"/>
    <property type="match status" value="1"/>
</dbReference>
<comment type="cofactor">
    <cofactor evidence="2">
        <name>Zn(2+)</name>
        <dbReference type="ChEBI" id="CHEBI:29105"/>
    </cofactor>
</comment>
<evidence type="ECO:0000256" key="6">
    <source>
        <dbReference type="ARBA" id="ARBA00016853"/>
    </source>
</evidence>
<dbReference type="EC" id="3.5.1.18" evidence="5"/>
<keyword evidence="7" id="KW-0028">Amino-acid biosynthesis</keyword>
<comment type="caution">
    <text evidence="17">The sequence shown here is derived from an EMBL/GenBank/DDBJ whole genome shotgun (WGS) entry which is preliminary data.</text>
</comment>
<evidence type="ECO:0000256" key="9">
    <source>
        <dbReference type="ARBA" id="ARBA00022801"/>
    </source>
</evidence>
<dbReference type="InterPro" id="IPR011650">
    <property type="entry name" value="Peptidase_M20_dimer"/>
</dbReference>
<reference evidence="18" key="1">
    <citation type="journal article" date="2019" name="Int. J. Syst. Evol. Microbiol.">
        <title>The Global Catalogue of Microorganisms (GCM) 10K type strain sequencing project: providing services to taxonomists for standard genome sequencing and annotation.</title>
        <authorList>
            <consortium name="The Broad Institute Genomics Platform"/>
            <consortium name="The Broad Institute Genome Sequencing Center for Infectious Disease"/>
            <person name="Wu L."/>
            <person name="Ma J."/>
        </authorList>
    </citation>
    <scope>NUCLEOTIDE SEQUENCE [LARGE SCALE GENOMIC DNA]</scope>
    <source>
        <strain evidence="18">CGMCC 1.16305</strain>
    </source>
</reference>
<dbReference type="PIRSF" id="PIRSF036696">
    <property type="entry name" value="ACY-1"/>
    <property type="match status" value="1"/>
</dbReference>
<keyword evidence="10" id="KW-0862">Zinc</keyword>